<evidence type="ECO:0000256" key="8">
    <source>
        <dbReference type="ARBA" id="ARBA00029996"/>
    </source>
</evidence>
<keyword evidence="12" id="KW-1185">Reference proteome</keyword>
<dbReference type="InterPro" id="IPR005860">
    <property type="entry name" value="CobD"/>
</dbReference>
<dbReference type="SUPFAM" id="SSF53383">
    <property type="entry name" value="PLP-dependent transferases"/>
    <property type="match status" value="1"/>
</dbReference>
<dbReference type="EMBL" id="JBHUDD010000052">
    <property type="protein sequence ID" value="MFD1509578.1"/>
    <property type="molecule type" value="Genomic_DNA"/>
</dbReference>
<protein>
    <recommendedName>
        <fullName evidence="4">threonine-phosphate decarboxylase</fullName>
        <ecNumber evidence="4">4.1.1.81</ecNumber>
    </recommendedName>
    <alternativeName>
        <fullName evidence="8">L-threonine-O-3-phosphate decarboxylase</fullName>
    </alternativeName>
</protein>
<reference evidence="12" key="1">
    <citation type="journal article" date="2019" name="Int. J. Syst. Evol. Microbiol.">
        <title>The Global Catalogue of Microorganisms (GCM) 10K type strain sequencing project: providing services to taxonomists for standard genome sequencing and annotation.</title>
        <authorList>
            <consortium name="The Broad Institute Genomics Platform"/>
            <consortium name="The Broad Institute Genome Sequencing Center for Infectious Disease"/>
            <person name="Wu L."/>
            <person name="Ma J."/>
        </authorList>
    </citation>
    <scope>NUCLEOTIDE SEQUENCE [LARGE SCALE GENOMIC DNA]</scope>
    <source>
        <strain evidence="12">CGMCC 1.12477</strain>
    </source>
</reference>
<proteinExistence type="predicted"/>
<dbReference type="InterPro" id="IPR015424">
    <property type="entry name" value="PyrdxlP-dep_Trfase"/>
</dbReference>
<keyword evidence="7 11" id="KW-0456">Lyase</keyword>
<comment type="catalytic activity">
    <reaction evidence="9">
        <text>O-phospho-L-threonine + H(+) = (R)-1-aminopropan-2-yl phosphate + CO2</text>
        <dbReference type="Rhea" id="RHEA:11492"/>
        <dbReference type="ChEBI" id="CHEBI:15378"/>
        <dbReference type="ChEBI" id="CHEBI:16526"/>
        <dbReference type="ChEBI" id="CHEBI:58563"/>
        <dbReference type="ChEBI" id="CHEBI:58675"/>
        <dbReference type="EC" id="4.1.1.81"/>
    </reaction>
</comment>
<dbReference type="InterPro" id="IPR004838">
    <property type="entry name" value="NHTrfase_class1_PyrdxlP-BS"/>
</dbReference>
<dbReference type="GO" id="GO:0048472">
    <property type="term" value="F:threonine-phosphate decarboxylase activity"/>
    <property type="evidence" value="ECO:0007669"/>
    <property type="project" value="UniProtKB-EC"/>
</dbReference>
<dbReference type="CDD" id="cd00609">
    <property type="entry name" value="AAT_like"/>
    <property type="match status" value="1"/>
</dbReference>
<evidence type="ECO:0000256" key="1">
    <source>
        <dbReference type="ARBA" id="ARBA00001933"/>
    </source>
</evidence>
<evidence type="ECO:0000256" key="9">
    <source>
        <dbReference type="ARBA" id="ARBA00048531"/>
    </source>
</evidence>
<dbReference type="PROSITE" id="PS00105">
    <property type="entry name" value="AA_TRANSFER_CLASS_1"/>
    <property type="match status" value="1"/>
</dbReference>
<dbReference type="InterPro" id="IPR015422">
    <property type="entry name" value="PyrdxlP-dep_Trfase_small"/>
</dbReference>
<accession>A0ABW4EHX7</accession>
<comment type="cofactor">
    <cofactor evidence="1">
        <name>pyridoxal 5'-phosphate</name>
        <dbReference type="ChEBI" id="CHEBI:597326"/>
    </cofactor>
</comment>
<dbReference type="RefSeq" id="WP_379914882.1">
    <property type="nucleotide sequence ID" value="NZ_JBHUDD010000052.1"/>
</dbReference>
<dbReference type="EC" id="4.1.1.81" evidence="4"/>
<evidence type="ECO:0000313" key="12">
    <source>
        <dbReference type="Proteomes" id="UP001597186"/>
    </source>
</evidence>
<gene>
    <name evidence="11" type="primary">cobD</name>
    <name evidence="11" type="ORF">ACFTOW_09210</name>
</gene>
<dbReference type="Proteomes" id="UP001597186">
    <property type="component" value="Unassembled WGS sequence"/>
</dbReference>
<dbReference type="Gene3D" id="3.90.1150.10">
    <property type="entry name" value="Aspartate Aminotransferase, domain 1"/>
    <property type="match status" value="1"/>
</dbReference>
<evidence type="ECO:0000259" key="10">
    <source>
        <dbReference type="Pfam" id="PF00155"/>
    </source>
</evidence>
<comment type="pathway">
    <text evidence="3">Cofactor biosynthesis; adenosylcobalamin biosynthesis.</text>
</comment>
<dbReference type="PANTHER" id="PTHR42885">
    <property type="entry name" value="HISTIDINOL-PHOSPHATE AMINOTRANSFERASE-RELATED"/>
    <property type="match status" value="1"/>
</dbReference>
<evidence type="ECO:0000256" key="6">
    <source>
        <dbReference type="ARBA" id="ARBA00022898"/>
    </source>
</evidence>
<evidence type="ECO:0000313" key="11">
    <source>
        <dbReference type="EMBL" id="MFD1509578.1"/>
    </source>
</evidence>
<dbReference type="Gene3D" id="3.40.640.10">
    <property type="entry name" value="Type I PLP-dependent aspartate aminotransferase-like (Major domain)"/>
    <property type="match status" value="1"/>
</dbReference>
<evidence type="ECO:0000256" key="2">
    <source>
        <dbReference type="ARBA" id="ARBA00003444"/>
    </source>
</evidence>
<sequence>MAQTDRTPRDHGGDLDAAMAQFGGTRDSWLDLSTGINPVPYPLPDLPSDAWTALPDARAQARLVQAARQHWRVPAGAEILPAPGASALIAQMPRLATPGRVHIPQPTYNEHAAAFVAHGWALADLPQQADAQVIVHPNNPTGRWYDSSVLTAPLVVIDESFADVAPDRSLIAQAALPGRVVLKSFGKFWGLAGLRLGFAIAQPGTIAQLAEWLGPWPVPGPALAIGAAALEDPEWARETRARLNEDAAHLDALMQRAGARALGGTSLFRLYEVPNAAGWQADLARHHVWSRIFPWSATDLRLGLPHPDRWGQIESALGTVGGAMPKASVTNRP</sequence>
<name>A0ABW4EHX7_9RHOB</name>
<organism evidence="11 12">
    <name type="scientific">Lacimonas salitolerans</name>
    <dbReference type="NCBI Taxonomy" id="1323750"/>
    <lineage>
        <taxon>Bacteria</taxon>
        <taxon>Pseudomonadati</taxon>
        <taxon>Pseudomonadota</taxon>
        <taxon>Alphaproteobacteria</taxon>
        <taxon>Rhodobacterales</taxon>
        <taxon>Paracoccaceae</taxon>
        <taxon>Lacimonas</taxon>
    </lineage>
</organism>
<keyword evidence="5" id="KW-0169">Cobalamin biosynthesis</keyword>
<dbReference type="Pfam" id="PF00155">
    <property type="entry name" value="Aminotran_1_2"/>
    <property type="match status" value="1"/>
</dbReference>
<comment type="caution">
    <text evidence="11">The sequence shown here is derived from an EMBL/GenBank/DDBJ whole genome shotgun (WGS) entry which is preliminary data.</text>
</comment>
<evidence type="ECO:0000256" key="4">
    <source>
        <dbReference type="ARBA" id="ARBA00012285"/>
    </source>
</evidence>
<dbReference type="InterPro" id="IPR004839">
    <property type="entry name" value="Aminotransferase_I/II_large"/>
</dbReference>
<dbReference type="InterPro" id="IPR015421">
    <property type="entry name" value="PyrdxlP-dep_Trfase_major"/>
</dbReference>
<feature type="domain" description="Aminotransferase class I/classII large" evidence="10">
    <location>
        <begin position="60"/>
        <end position="289"/>
    </location>
</feature>
<keyword evidence="6" id="KW-0663">Pyridoxal phosphate</keyword>
<evidence type="ECO:0000256" key="3">
    <source>
        <dbReference type="ARBA" id="ARBA00004953"/>
    </source>
</evidence>
<comment type="function">
    <text evidence="2">Decarboxylates L-threonine-O-3-phosphate to yield (R)-1-amino-2-propanol O-2-phosphate, the precursor for the linkage between the nucleotide loop and the corrin ring in cobalamin.</text>
</comment>
<evidence type="ECO:0000256" key="5">
    <source>
        <dbReference type="ARBA" id="ARBA00022573"/>
    </source>
</evidence>
<dbReference type="NCBIfam" id="TIGR01140">
    <property type="entry name" value="L_thr_O3P_dcar"/>
    <property type="match status" value="1"/>
</dbReference>
<dbReference type="PANTHER" id="PTHR42885:SF1">
    <property type="entry name" value="THREONINE-PHOSPHATE DECARBOXYLASE"/>
    <property type="match status" value="1"/>
</dbReference>
<evidence type="ECO:0000256" key="7">
    <source>
        <dbReference type="ARBA" id="ARBA00023239"/>
    </source>
</evidence>